<comment type="caution">
    <text evidence="3">The sequence shown here is derived from an EMBL/GenBank/DDBJ whole genome shotgun (WGS) entry which is preliminary data.</text>
</comment>
<protein>
    <submittedName>
        <fullName evidence="3">Uncharacterized protein</fullName>
    </submittedName>
</protein>
<dbReference type="EMBL" id="LUUK01000156">
    <property type="protein sequence ID" value="OAI19570.1"/>
    <property type="molecule type" value="Genomic_DNA"/>
</dbReference>
<name>A0A177NRA3_9GAMM</name>
<dbReference type="STRING" id="702114.A1355_04270"/>
<keyword evidence="2" id="KW-0812">Transmembrane</keyword>
<evidence type="ECO:0000256" key="2">
    <source>
        <dbReference type="SAM" id="Phobius"/>
    </source>
</evidence>
<dbReference type="AlphaFoldDB" id="A0A177NRA3"/>
<reference evidence="4" key="1">
    <citation type="submission" date="2016-03" db="EMBL/GenBank/DDBJ databases">
        <authorList>
            <person name="Heylen K."/>
            <person name="De Vos P."/>
            <person name="Vekeman B."/>
        </authorList>
    </citation>
    <scope>NUCLEOTIDE SEQUENCE [LARGE SCALE GENOMIC DNA]</scope>
    <source>
        <strain evidence="4">R-45383</strain>
    </source>
</reference>
<feature type="compositionally biased region" description="Basic and acidic residues" evidence="1">
    <location>
        <begin position="217"/>
        <end position="242"/>
    </location>
</feature>
<keyword evidence="4" id="KW-1185">Reference proteome</keyword>
<feature type="region of interest" description="Disordered" evidence="1">
    <location>
        <begin position="216"/>
        <end position="254"/>
    </location>
</feature>
<keyword evidence="2" id="KW-1133">Transmembrane helix</keyword>
<feature type="transmembrane region" description="Helical" evidence="2">
    <location>
        <begin position="12"/>
        <end position="34"/>
    </location>
</feature>
<sequence length="254" mass="27266">MKNPRAANPVVGGIAAGIGAGAKIGLLALVLLAAGCECQQKPIFLPAAMAGKVELVEDCAESCDNDVLASAVAEPEKGGIASGKLLRITDDVEVYRMWNGPDGGLNAYGGSNRLGPWWTAERPSGTDQDYRAKNAICPAWNELKWVAKCTLKKGTLIAIGPTQSARCPSGEFYPANNTQQIYVDNYSPKHVSCGKYLESDYPVDGKDLSVKIPYVEPKPKDCSLSENTERPVKPRIEREPSKKTASRRNSNSSP</sequence>
<dbReference type="Proteomes" id="UP000077628">
    <property type="component" value="Unassembled WGS sequence"/>
</dbReference>
<organism evidence="3 4">
    <name type="scientific">Methylomonas koyamae</name>
    <dbReference type="NCBI Taxonomy" id="702114"/>
    <lineage>
        <taxon>Bacteria</taxon>
        <taxon>Pseudomonadati</taxon>
        <taxon>Pseudomonadota</taxon>
        <taxon>Gammaproteobacteria</taxon>
        <taxon>Methylococcales</taxon>
        <taxon>Methylococcaceae</taxon>
        <taxon>Methylomonas</taxon>
    </lineage>
</organism>
<evidence type="ECO:0000256" key="1">
    <source>
        <dbReference type="SAM" id="MobiDB-lite"/>
    </source>
</evidence>
<keyword evidence="2" id="KW-0472">Membrane</keyword>
<evidence type="ECO:0000313" key="4">
    <source>
        <dbReference type="Proteomes" id="UP000077628"/>
    </source>
</evidence>
<proteinExistence type="predicted"/>
<evidence type="ECO:0000313" key="3">
    <source>
        <dbReference type="EMBL" id="OAI19570.1"/>
    </source>
</evidence>
<accession>A0A177NRA3</accession>
<gene>
    <name evidence="3" type="ORF">A1355_04270</name>
</gene>